<organism evidence="1 2">
    <name type="scientific">Streptomonospora alba</name>
    <dbReference type="NCBI Taxonomy" id="183763"/>
    <lineage>
        <taxon>Bacteria</taxon>
        <taxon>Bacillati</taxon>
        <taxon>Actinomycetota</taxon>
        <taxon>Actinomycetes</taxon>
        <taxon>Streptosporangiales</taxon>
        <taxon>Nocardiopsidaceae</taxon>
        <taxon>Streptomonospora</taxon>
    </lineage>
</organism>
<comment type="caution">
    <text evidence="1">The sequence shown here is derived from an EMBL/GenBank/DDBJ whole genome shotgun (WGS) entry which is preliminary data.</text>
</comment>
<proteinExistence type="predicted"/>
<dbReference type="OrthoDB" id="3436657at2"/>
<evidence type="ECO:0000313" key="1">
    <source>
        <dbReference type="EMBL" id="KIH98016.1"/>
    </source>
</evidence>
<gene>
    <name evidence="1" type="ORF">LP52_15995</name>
</gene>
<accession>A0A0C2J947</accession>
<evidence type="ECO:0000313" key="2">
    <source>
        <dbReference type="Proteomes" id="UP000031675"/>
    </source>
</evidence>
<dbReference type="Proteomes" id="UP000031675">
    <property type="component" value="Unassembled WGS sequence"/>
</dbReference>
<protein>
    <submittedName>
        <fullName evidence="1">Uncharacterized protein</fullName>
    </submittedName>
</protein>
<name>A0A0C2J947_9ACTN</name>
<keyword evidence="2" id="KW-1185">Reference proteome</keyword>
<dbReference type="AlphaFoldDB" id="A0A0C2J947"/>
<dbReference type="EMBL" id="JROO01000030">
    <property type="protein sequence ID" value="KIH98016.1"/>
    <property type="molecule type" value="Genomic_DNA"/>
</dbReference>
<reference evidence="2" key="1">
    <citation type="journal article" date="2015" name="Chem. Biol.">
        <title>Structure, bioactivity, and resistance mechanism of streptomonomicin, an unusual lasso Peptide from an understudied halophilic actinomycete.</title>
        <authorList>
            <person name="Metelev M."/>
            <person name="Tietz J.I."/>
            <person name="Melby J.O."/>
            <person name="Blair P.M."/>
            <person name="Zhu L."/>
            <person name="Livnat I."/>
            <person name="Severinov K."/>
            <person name="Mitchell D.A."/>
        </authorList>
    </citation>
    <scope>NUCLEOTIDE SEQUENCE [LARGE SCALE GENOMIC DNA]</scope>
    <source>
        <strain evidence="2">YIM 90003</strain>
    </source>
</reference>
<sequence>MSTSSDPLLALLRSRYGERWNIRRTEHLWLATAVDRDAEHAPTLIEPDVERFVQQLEEPPARAGRPARSLLSSPWVADQLFEVGDGVYWQDVPPHT</sequence>
<dbReference type="RefSeq" id="WP_040274580.1">
    <property type="nucleotide sequence ID" value="NZ_JROO01000030.1"/>
</dbReference>